<gene>
    <name evidence="2" type="ORF">E8L99_03655</name>
</gene>
<dbReference type="OrthoDB" id="8452157at2"/>
<dbReference type="AlphaFoldDB" id="A0A4D7QHT9"/>
<protein>
    <submittedName>
        <fullName evidence="2">Uncharacterized protein</fullName>
    </submittedName>
</protein>
<reference evidence="2 3" key="1">
    <citation type="submission" date="2019-04" db="EMBL/GenBank/DDBJ databases">
        <title>Phreatobacter aquaticus sp. nov.</title>
        <authorList>
            <person name="Choi A."/>
            <person name="Baek K."/>
        </authorList>
    </citation>
    <scope>NUCLEOTIDE SEQUENCE [LARGE SCALE GENOMIC DNA]</scope>
    <source>
        <strain evidence="2 3">NMCR1094</strain>
    </source>
</reference>
<keyword evidence="1" id="KW-1133">Transmembrane helix</keyword>
<proteinExistence type="predicted"/>
<dbReference type="KEGG" id="paqt:E8L99_03655"/>
<keyword evidence="1" id="KW-0812">Transmembrane</keyword>
<accession>A0A4D7QHT9</accession>
<evidence type="ECO:0000313" key="3">
    <source>
        <dbReference type="Proteomes" id="UP000298588"/>
    </source>
</evidence>
<evidence type="ECO:0000256" key="1">
    <source>
        <dbReference type="SAM" id="Phobius"/>
    </source>
</evidence>
<keyword evidence="3" id="KW-1185">Reference proteome</keyword>
<feature type="transmembrane region" description="Helical" evidence="1">
    <location>
        <begin position="29"/>
        <end position="51"/>
    </location>
</feature>
<name>A0A4D7QHT9_9HYPH</name>
<evidence type="ECO:0000313" key="2">
    <source>
        <dbReference type="EMBL" id="QCK84937.1"/>
    </source>
</evidence>
<organism evidence="2 3">
    <name type="scientific">Phreatobacter aquaticus</name>
    <dbReference type="NCBI Taxonomy" id="2570229"/>
    <lineage>
        <taxon>Bacteria</taxon>
        <taxon>Pseudomonadati</taxon>
        <taxon>Pseudomonadota</taxon>
        <taxon>Alphaproteobacteria</taxon>
        <taxon>Hyphomicrobiales</taxon>
        <taxon>Phreatobacteraceae</taxon>
        <taxon>Phreatobacter</taxon>
    </lineage>
</organism>
<dbReference type="Proteomes" id="UP000298588">
    <property type="component" value="Chromosome"/>
</dbReference>
<dbReference type="EMBL" id="CP039865">
    <property type="protein sequence ID" value="QCK84937.1"/>
    <property type="molecule type" value="Genomic_DNA"/>
</dbReference>
<sequence>MVRTLDDGAVANLDNDMGPLQRKSTFARYGLAVLILSVIVPGAALSFAAFANHRTADSAQAEIRQALAPAAAPEPIREVLTWRSVQARHGGFDVDAPRWRPLGLNNRVLRRSDGLSRELFQFGEAGSARRHALIAVDRGDIQPSGAAADIAALAADLGIDARVASNHQALDTKFGAIASVDMAIDGPEGPKACLGFALRADDAHLRVSGWVCNAGPEIVSRADTACFVDRLVTIGAGDPAVANVFAKAELRRALCPQNQPTVDLGPMTLRTRKL</sequence>
<keyword evidence="1" id="KW-0472">Membrane</keyword>